<evidence type="ECO:0000256" key="1">
    <source>
        <dbReference type="ARBA" id="ARBA00008799"/>
    </source>
</evidence>
<dbReference type="PANTHER" id="PTHR10788:SF106">
    <property type="entry name" value="BCDNA.GH08860"/>
    <property type="match status" value="1"/>
</dbReference>
<dbReference type="Pfam" id="PF00982">
    <property type="entry name" value="Glyco_transf_20"/>
    <property type="match status" value="1"/>
</dbReference>
<gene>
    <name evidence="3" type="ORF">GCM10025865_19380</name>
</gene>
<sequence>MSSQDGFDLVVVANRLPVDITKDDDGKVSWKRSPGGLVTALEPVMQKADGAWVGWSGGPGLEVEPFDADDMRLVPVTLSADEIEKYYEGFSNDTLWPLYHDVISPPAYHRQWWDAYKRANQKFADAAAAQAAPGAIVWVHDYQLQLVPKMLREQRPDLRIGFFDHIPFPRSSCSSSSRGGAPSSTGCSAPTSSGSSAPATPRTSSVPCAG</sequence>
<dbReference type="PANTHER" id="PTHR10788">
    <property type="entry name" value="TREHALOSE-6-PHOSPHATE SYNTHASE"/>
    <property type="match status" value="1"/>
</dbReference>
<accession>A0ABN6XCW6</accession>
<name>A0ABN6XCW6_9CELL</name>
<dbReference type="InterPro" id="IPR001830">
    <property type="entry name" value="Glyco_trans_20"/>
</dbReference>
<dbReference type="Gene3D" id="3.40.50.2000">
    <property type="entry name" value="Glycogen Phosphorylase B"/>
    <property type="match status" value="1"/>
</dbReference>
<comment type="similarity">
    <text evidence="1">Belongs to the glycosyltransferase 20 family.</text>
</comment>
<dbReference type="Proteomes" id="UP001321475">
    <property type="component" value="Chromosome"/>
</dbReference>
<proteinExistence type="inferred from homology"/>
<keyword evidence="4" id="KW-1185">Reference proteome</keyword>
<evidence type="ECO:0000313" key="3">
    <source>
        <dbReference type="EMBL" id="BDZ42639.1"/>
    </source>
</evidence>
<evidence type="ECO:0008006" key="5">
    <source>
        <dbReference type="Google" id="ProtNLM"/>
    </source>
</evidence>
<organism evidence="3 4">
    <name type="scientific">Paraoerskovia sediminicola</name>
    <dbReference type="NCBI Taxonomy" id="1138587"/>
    <lineage>
        <taxon>Bacteria</taxon>
        <taxon>Bacillati</taxon>
        <taxon>Actinomycetota</taxon>
        <taxon>Actinomycetes</taxon>
        <taxon>Micrococcales</taxon>
        <taxon>Cellulomonadaceae</taxon>
        <taxon>Paraoerskovia</taxon>
    </lineage>
</organism>
<dbReference type="EMBL" id="AP027729">
    <property type="protein sequence ID" value="BDZ42639.1"/>
    <property type="molecule type" value="Genomic_DNA"/>
</dbReference>
<evidence type="ECO:0000313" key="4">
    <source>
        <dbReference type="Proteomes" id="UP001321475"/>
    </source>
</evidence>
<dbReference type="SUPFAM" id="SSF53756">
    <property type="entry name" value="UDP-Glycosyltransferase/glycogen phosphorylase"/>
    <property type="match status" value="1"/>
</dbReference>
<reference evidence="4" key="1">
    <citation type="journal article" date="2019" name="Int. J. Syst. Evol. Microbiol.">
        <title>The Global Catalogue of Microorganisms (GCM) 10K type strain sequencing project: providing services to taxonomists for standard genome sequencing and annotation.</title>
        <authorList>
            <consortium name="The Broad Institute Genomics Platform"/>
            <consortium name="The Broad Institute Genome Sequencing Center for Infectious Disease"/>
            <person name="Wu L."/>
            <person name="Ma J."/>
        </authorList>
    </citation>
    <scope>NUCLEOTIDE SEQUENCE [LARGE SCALE GENOMIC DNA]</scope>
    <source>
        <strain evidence="4">NBRC 108565</strain>
    </source>
</reference>
<evidence type="ECO:0000256" key="2">
    <source>
        <dbReference type="SAM" id="MobiDB-lite"/>
    </source>
</evidence>
<protein>
    <recommendedName>
        <fullName evidence="5">Trehalose 6-phosphate synthase</fullName>
    </recommendedName>
</protein>
<feature type="region of interest" description="Disordered" evidence="2">
    <location>
        <begin position="174"/>
        <end position="210"/>
    </location>
</feature>